<feature type="non-terminal residue" evidence="2">
    <location>
        <position position="88"/>
    </location>
</feature>
<reference evidence="2 3" key="1">
    <citation type="submission" date="2013-11" db="EMBL/GenBank/DDBJ databases">
        <title>Opisthorchis viverrini - life in the bile duct.</title>
        <authorList>
            <person name="Young N.D."/>
            <person name="Nagarajan N."/>
            <person name="Lin S.J."/>
            <person name="Korhonen P.K."/>
            <person name="Jex A.R."/>
            <person name="Hall R.S."/>
            <person name="Safavi-Hemami H."/>
            <person name="Kaewkong W."/>
            <person name="Bertrand D."/>
            <person name="Gao S."/>
            <person name="Seet Q."/>
            <person name="Wongkham S."/>
            <person name="Teh B.T."/>
            <person name="Wongkham C."/>
            <person name="Intapan P.M."/>
            <person name="Maleewong W."/>
            <person name="Yang X."/>
            <person name="Hu M."/>
            <person name="Wang Z."/>
            <person name="Hofmann A."/>
            <person name="Sternberg P.W."/>
            <person name="Tan P."/>
            <person name="Wang J."/>
            <person name="Gasser R.B."/>
        </authorList>
    </citation>
    <scope>NUCLEOTIDE SEQUENCE [LARGE SCALE GENOMIC DNA]</scope>
</reference>
<dbReference type="CTD" id="20330037"/>
<dbReference type="RefSeq" id="XP_009177539.1">
    <property type="nucleotide sequence ID" value="XM_009179275.1"/>
</dbReference>
<feature type="region of interest" description="Disordered" evidence="1">
    <location>
        <begin position="67"/>
        <end position="88"/>
    </location>
</feature>
<gene>
    <name evidence="2" type="ORF">T265_15872</name>
</gene>
<sequence length="88" mass="9731">MASVCRYRSCFIAPNSPGLKPCSNTYLVASCFLLVYTIALELHRPTCLACKTSNEYPKASKLRPREITVPLSTSENATPARKKPQVKV</sequence>
<evidence type="ECO:0000313" key="3">
    <source>
        <dbReference type="Proteomes" id="UP000054324"/>
    </source>
</evidence>
<dbReference type="PROSITE" id="PS51257">
    <property type="entry name" value="PROKAR_LIPOPROTEIN"/>
    <property type="match status" value="1"/>
</dbReference>
<keyword evidence="3" id="KW-1185">Reference proteome</keyword>
<evidence type="ECO:0000256" key="1">
    <source>
        <dbReference type="SAM" id="MobiDB-lite"/>
    </source>
</evidence>
<evidence type="ECO:0000313" key="2">
    <source>
        <dbReference type="EMBL" id="KER18714.1"/>
    </source>
</evidence>
<name>A0A074ZU46_OPIVI</name>
<protein>
    <submittedName>
        <fullName evidence="2">Uncharacterized protein</fullName>
    </submittedName>
</protein>
<dbReference type="KEGG" id="ovi:T265_15872"/>
<dbReference type="GeneID" id="20330037"/>
<dbReference type="AlphaFoldDB" id="A0A074ZU46"/>
<dbReference type="EMBL" id="KL598432">
    <property type="protein sequence ID" value="KER18714.1"/>
    <property type="molecule type" value="Genomic_DNA"/>
</dbReference>
<dbReference type="Proteomes" id="UP000054324">
    <property type="component" value="Unassembled WGS sequence"/>
</dbReference>
<accession>A0A074ZU46</accession>
<proteinExistence type="predicted"/>
<organism evidence="2 3">
    <name type="scientific">Opisthorchis viverrini</name>
    <name type="common">Southeast Asian liver fluke</name>
    <dbReference type="NCBI Taxonomy" id="6198"/>
    <lineage>
        <taxon>Eukaryota</taxon>
        <taxon>Metazoa</taxon>
        <taxon>Spiralia</taxon>
        <taxon>Lophotrochozoa</taxon>
        <taxon>Platyhelminthes</taxon>
        <taxon>Trematoda</taxon>
        <taxon>Digenea</taxon>
        <taxon>Opisthorchiida</taxon>
        <taxon>Opisthorchiata</taxon>
        <taxon>Opisthorchiidae</taxon>
        <taxon>Opisthorchis</taxon>
    </lineage>
</organism>